<evidence type="ECO:0000256" key="1">
    <source>
        <dbReference type="SAM" id="MobiDB-lite"/>
    </source>
</evidence>
<keyword evidence="3" id="KW-0614">Plasmid</keyword>
<sequence>MTAVERSIYALPTTSLMVVTSGKVVYRYGFTAQVSYLASARKSILSMLYGKYVANGTINLDRTIEELGIEEDKGLLPIEKTARVRDLLISSSGVYHPAGSPGGDETTPPRGSKQPGTYFHYNNWDFNVLGAIFEKLTGKTVFQAFGEDLAAPLQMQDYDPSRQRMMGYQNQSRYLAYHLFLSGRDMARLGVLMANKGQWYGQQVIPAPWIAESTQLRVNASDMADKGPLGYSYLWWIPENRTSPEWAGSFLANGNFGQFILVLPAIDTVIVHRRAVTDEFSVARNLGETKFEPPKVSATEFLKVADLVVAARRK</sequence>
<proteinExistence type="predicted"/>
<dbReference type="GO" id="GO:0016787">
    <property type="term" value="F:hydrolase activity"/>
    <property type="evidence" value="ECO:0007669"/>
    <property type="project" value="UniProtKB-KW"/>
</dbReference>
<dbReference type="PANTHER" id="PTHR43283">
    <property type="entry name" value="BETA-LACTAMASE-RELATED"/>
    <property type="match status" value="1"/>
</dbReference>
<reference evidence="3" key="1">
    <citation type="submission" date="2016-07" db="EMBL/GenBank/DDBJ databases">
        <title>Microvirga ossetica sp. nov. a new species of rhizobia isolated from root nodules of the legume species Vicia alpestris Steven originated from North Ossetia region in the Caucasus.</title>
        <authorList>
            <person name="Safronova V.I."/>
            <person name="Kuznetsova I.G."/>
            <person name="Sazanova A.L."/>
            <person name="Belimov A."/>
            <person name="Andronov E."/>
            <person name="Osledkin Y.S."/>
            <person name="Onishchuk O.P."/>
            <person name="Kurchak O.N."/>
            <person name="Shaposhnikov A.I."/>
            <person name="Willems A."/>
            <person name="Tikhonovich I.A."/>
        </authorList>
    </citation>
    <scope>NUCLEOTIDE SEQUENCE [LARGE SCALE GENOMIC DNA]</scope>
    <source>
        <strain evidence="3">V5/3M</strain>
        <plasmid evidence="3">unnamed1</plasmid>
    </source>
</reference>
<evidence type="ECO:0000259" key="2">
    <source>
        <dbReference type="Pfam" id="PF00144"/>
    </source>
</evidence>
<dbReference type="EMBL" id="CP016617">
    <property type="protein sequence ID" value="ANY83311.1"/>
    <property type="molecule type" value="Genomic_DNA"/>
</dbReference>
<dbReference type="InterPro" id="IPR050789">
    <property type="entry name" value="Diverse_Enzym_Activities"/>
</dbReference>
<evidence type="ECO:0000313" key="3">
    <source>
        <dbReference type="EMBL" id="ANY83311.1"/>
    </source>
</evidence>
<gene>
    <name evidence="3" type="ORF">BB934_33525</name>
</gene>
<dbReference type="PANTHER" id="PTHR43283:SF7">
    <property type="entry name" value="BETA-LACTAMASE-RELATED DOMAIN-CONTAINING PROTEIN"/>
    <property type="match status" value="1"/>
</dbReference>
<accession>A0A1B2ETM4</accession>
<feature type="region of interest" description="Disordered" evidence="1">
    <location>
        <begin position="95"/>
        <end position="114"/>
    </location>
</feature>
<protein>
    <submittedName>
        <fullName evidence="3">Amide hydrolase</fullName>
    </submittedName>
</protein>
<dbReference type="Pfam" id="PF00144">
    <property type="entry name" value="Beta-lactamase"/>
    <property type="match status" value="1"/>
</dbReference>
<dbReference type="KEGG" id="moc:BB934_33525"/>
<dbReference type="InterPro" id="IPR012338">
    <property type="entry name" value="Beta-lactam/transpept-like"/>
</dbReference>
<keyword evidence="3" id="KW-0378">Hydrolase</keyword>
<dbReference type="AlphaFoldDB" id="A0A1B2ETM4"/>
<organism evidence="3">
    <name type="scientific">Microvirga ossetica</name>
    <dbReference type="NCBI Taxonomy" id="1882682"/>
    <lineage>
        <taxon>Bacteria</taxon>
        <taxon>Pseudomonadati</taxon>
        <taxon>Pseudomonadota</taxon>
        <taxon>Alphaproteobacteria</taxon>
        <taxon>Hyphomicrobiales</taxon>
        <taxon>Methylobacteriaceae</taxon>
        <taxon>Microvirga</taxon>
    </lineage>
</organism>
<dbReference type="SUPFAM" id="SSF56601">
    <property type="entry name" value="beta-lactamase/transpeptidase-like"/>
    <property type="match status" value="1"/>
</dbReference>
<dbReference type="Gene3D" id="3.40.710.10">
    <property type="entry name" value="DD-peptidase/beta-lactamase superfamily"/>
    <property type="match status" value="1"/>
</dbReference>
<name>A0A1B2ETM4_9HYPH</name>
<dbReference type="InterPro" id="IPR001466">
    <property type="entry name" value="Beta-lactam-related"/>
</dbReference>
<geneLocation type="plasmid" evidence="3">
    <name>unnamed1</name>
</geneLocation>
<feature type="domain" description="Beta-lactamase-related" evidence="2">
    <location>
        <begin position="9"/>
        <end position="271"/>
    </location>
</feature>